<keyword evidence="2" id="KW-1185">Reference proteome</keyword>
<gene>
    <name evidence="1" type="ORF">YC6258_00145</name>
</gene>
<dbReference type="KEGG" id="gsn:YC6258_00145"/>
<evidence type="ECO:0000313" key="2">
    <source>
        <dbReference type="Proteomes" id="UP000032266"/>
    </source>
</evidence>
<sequence>MLRFSPWAIPHALASFLALWVESDAVSDSQANGITLSMGQIHPTSMINCFCVACDCSRGAL</sequence>
<accession>A0A0C5VD98</accession>
<dbReference type="HOGENOM" id="CLU_2916066_0_0_6"/>
<evidence type="ECO:0000313" key="1">
    <source>
        <dbReference type="EMBL" id="AJQ92201.1"/>
    </source>
</evidence>
<proteinExistence type="predicted"/>
<dbReference type="Proteomes" id="UP000032266">
    <property type="component" value="Chromosome"/>
</dbReference>
<protein>
    <submittedName>
        <fullName evidence="1">Uncharacterized protein</fullName>
    </submittedName>
</protein>
<reference evidence="1 2" key="1">
    <citation type="submission" date="2014-01" db="EMBL/GenBank/DDBJ databases">
        <title>Full genme sequencing of cellulolytic bacterium Gynuella sunshinyii YC6258T gen. nov., sp. nov.</title>
        <authorList>
            <person name="Khan H."/>
            <person name="Chung E.J."/>
            <person name="Chung Y.R."/>
        </authorList>
    </citation>
    <scope>NUCLEOTIDE SEQUENCE [LARGE SCALE GENOMIC DNA]</scope>
    <source>
        <strain evidence="1 2">YC6258</strain>
    </source>
</reference>
<dbReference type="EMBL" id="CP007142">
    <property type="protein sequence ID" value="AJQ92201.1"/>
    <property type="molecule type" value="Genomic_DNA"/>
</dbReference>
<dbReference type="STRING" id="1445510.YC6258_00145"/>
<dbReference type="AlphaFoldDB" id="A0A0C5VD98"/>
<organism evidence="1 2">
    <name type="scientific">Gynuella sunshinyii YC6258</name>
    <dbReference type="NCBI Taxonomy" id="1445510"/>
    <lineage>
        <taxon>Bacteria</taxon>
        <taxon>Pseudomonadati</taxon>
        <taxon>Pseudomonadota</taxon>
        <taxon>Gammaproteobacteria</taxon>
        <taxon>Oceanospirillales</taxon>
        <taxon>Saccharospirillaceae</taxon>
        <taxon>Gynuella</taxon>
    </lineage>
</organism>
<name>A0A0C5VD98_9GAMM</name>